<sequence length="206" mass="24437">MVRYALRELFDLMYKEGEPVEMNRDFIYDDYNIELSDLEYQKLMEYIDVQPNGKWWINNIKKRISKAEAARENGKKGGRPKKPKNPEKKPKTETQETPLYKEKEKEKVKEKHEVENKEGVFKNIDALKNDYLNDQKLCNAITQTLKLKSRHQLEELLREFNQHLTSTGSHAKSWSDYTSHFLNWNRRKKDIEVKNQVGSGYNVPIG</sequence>
<dbReference type="AlphaFoldDB" id="A0A2G1VM66"/>
<evidence type="ECO:0000313" key="3">
    <source>
        <dbReference type="EMBL" id="PHQ27865.1"/>
    </source>
</evidence>
<organism evidence="3 4">
    <name type="scientific">Leeuwenhoekiella nanhaiensis</name>
    <dbReference type="NCBI Taxonomy" id="1655491"/>
    <lineage>
        <taxon>Bacteria</taxon>
        <taxon>Pseudomonadati</taxon>
        <taxon>Bacteroidota</taxon>
        <taxon>Flavobacteriia</taxon>
        <taxon>Flavobacteriales</taxon>
        <taxon>Flavobacteriaceae</taxon>
        <taxon>Leeuwenhoekiella</taxon>
    </lineage>
</organism>
<keyword evidence="4" id="KW-1185">Reference proteome</keyword>
<evidence type="ECO:0000259" key="2">
    <source>
        <dbReference type="Pfam" id="PF25200"/>
    </source>
</evidence>
<dbReference type="InterPro" id="IPR057155">
    <property type="entry name" value="DUF7833"/>
</dbReference>
<dbReference type="Pfam" id="PF25200">
    <property type="entry name" value="DUF7833"/>
    <property type="match status" value="1"/>
</dbReference>
<gene>
    <name evidence="3" type="ORF">CJ305_17830</name>
</gene>
<evidence type="ECO:0000313" key="4">
    <source>
        <dbReference type="Proteomes" id="UP000229433"/>
    </source>
</evidence>
<feature type="compositionally biased region" description="Basic and acidic residues" evidence="1">
    <location>
        <begin position="84"/>
        <end position="111"/>
    </location>
</feature>
<protein>
    <recommendedName>
        <fullName evidence="2">DUF7833 domain-containing protein</fullName>
    </recommendedName>
</protein>
<reference evidence="3 4" key="1">
    <citation type="submission" date="2017-08" db="EMBL/GenBank/DDBJ databases">
        <title>The whole genome shortgun sequences of strain Leeuwenhoekiella nanhaiensis G18 from the South China Sea.</title>
        <authorList>
            <person name="Liu Q."/>
        </authorList>
    </citation>
    <scope>NUCLEOTIDE SEQUENCE [LARGE SCALE GENOMIC DNA]</scope>
    <source>
        <strain evidence="3 4">G18</strain>
    </source>
</reference>
<name>A0A2G1VM66_9FLAO</name>
<dbReference type="EMBL" id="NQXA01000026">
    <property type="protein sequence ID" value="PHQ27865.1"/>
    <property type="molecule type" value="Genomic_DNA"/>
</dbReference>
<feature type="region of interest" description="Disordered" evidence="1">
    <location>
        <begin position="67"/>
        <end position="111"/>
    </location>
</feature>
<proteinExistence type="predicted"/>
<feature type="domain" description="DUF7833" evidence="2">
    <location>
        <begin position="132"/>
        <end position="186"/>
    </location>
</feature>
<accession>A0A2G1VM66</accession>
<dbReference type="Proteomes" id="UP000229433">
    <property type="component" value="Unassembled WGS sequence"/>
</dbReference>
<evidence type="ECO:0000256" key="1">
    <source>
        <dbReference type="SAM" id="MobiDB-lite"/>
    </source>
</evidence>
<comment type="caution">
    <text evidence="3">The sequence shown here is derived from an EMBL/GenBank/DDBJ whole genome shotgun (WGS) entry which is preliminary data.</text>
</comment>